<keyword evidence="1" id="KW-1185">Reference proteome</keyword>
<evidence type="ECO:0000313" key="2">
    <source>
        <dbReference type="WBParaSite" id="SVE_2005300.1"/>
    </source>
</evidence>
<name>A0A0K0G5N2_STRVS</name>
<dbReference type="AlphaFoldDB" id="A0A0K0G5N2"/>
<organism evidence="1 2">
    <name type="scientific">Strongyloides venezuelensis</name>
    <name type="common">Threadworm</name>
    <dbReference type="NCBI Taxonomy" id="75913"/>
    <lineage>
        <taxon>Eukaryota</taxon>
        <taxon>Metazoa</taxon>
        <taxon>Ecdysozoa</taxon>
        <taxon>Nematoda</taxon>
        <taxon>Chromadorea</taxon>
        <taxon>Rhabditida</taxon>
        <taxon>Tylenchina</taxon>
        <taxon>Panagrolaimomorpha</taxon>
        <taxon>Strongyloidoidea</taxon>
        <taxon>Strongyloididae</taxon>
        <taxon>Strongyloides</taxon>
    </lineage>
</organism>
<protein>
    <submittedName>
        <fullName evidence="2">Uncharacterized protein</fullName>
    </submittedName>
</protein>
<dbReference type="WBParaSite" id="SVE_2005300.1">
    <property type="protein sequence ID" value="SVE_2005300.1"/>
    <property type="gene ID" value="SVE_2005300"/>
</dbReference>
<evidence type="ECO:0000313" key="1">
    <source>
        <dbReference type="Proteomes" id="UP000035680"/>
    </source>
</evidence>
<sequence length="67" mass="7993">MYNQLLNEFVKLKTNGVDNSQLIDQNMPMNISKKLNINYSIICRKKRKCATIEPKKCQYSFIYKKQM</sequence>
<accession>A0A0K0G5N2</accession>
<reference evidence="2" key="2">
    <citation type="submission" date="2015-08" db="UniProtKB">
        <authorList>
            <consortium name="WormBaseParasite"/>
        </authorList>
    </citation>
    <scope>IDENTIFICATION</scope>
</reference>
<dbReference type="Proteomes" id="UP000035680">
    <property type="component" value="Unassembled WGS sequence"/>
</dbReference>
<reference evidence="1" key="1">
    <citation type="submission" date="2014-07" db="EMBL/GenBank/DDBJ databases">
        <authorList>
            <person name="Martin A.A"/>
            <person name="De Silva N."/>
        </authorList>
    </citation>
    <scope>NUCLEOTIDE SEQUENCE</scope>
</reference>
<proteinExistence type="predicted"/>